<comment type="caution">
    <text evidence="8">The sequence shown here is derived from an EMBL/GenBank/DDBJ whole genome shotgun (WGS) entry which is preliminary data.</text>
</comment>
<evidence type="ECO:0000256" key="3">
    <source>
        <dbReference type="ARBA" id="ARBA00023125"/>
    </source>
</evidence>
<feature type="modified residue" description="4-aspartylphosphate" evidence="5">
    <location>
        <position position="54"/>
    </location>
</feature>
<dbReference type="EMBL" id="JACHJS010000001">
    <property type="protein sequence ID" value="MBB4965725.1"/>
    <property type="molecule type" value="Genomic_DNA"/>
</dbReference>
<dbReference type="Proteomes" id="UP000542674">
    <property type="component" value="Unassembled WGS sequence"/>
</dbReference>
<proteinExistence type="predicted"/>
<dbReference type="SUPFAM" id="SSF46894">
    <property type="entry name" value="C-terminal effector domain of the bipartite response regulators"/>
    <property type="match status" value="1"/>
</dbReference>
<feature type="domain" description="HTH luxR-type" evidence="6">
    <location>
        <begin position="142"/>
        <end position="207"/>
    </location>
</feature>
<reference evidence="8 9" key="1">
    <citation type="submission" date="2020-08" db="EMBL/GenBank/DDBJ databases">
        <title>Sequencing the genomes of 1000 actinobacteria strains.</title>
        <authorList>
            <person name="Klenk H.-P."/>
        </authorList>
    </citation>
    <scope>NUCLEOTIDE SEQUENCE [LARGE SCALE GENOMIC DNA]</scope>
    <source>
        <strain evidence="8 9">DSM 45084</strain>
    </source>
</reference>
<dbReference type="PRINTS" id="PR00038">
    <property type="entry name" value="HTHLUXR"/>
</dbReference>
<dbReference type="Pfam" id="PF00196">
    <property type="entry name" value="GerE"/>
    <property type="match status" value="1"/>
</dbReference>
<evidence type="ECO:0000256" key="4">
    <source>
        <dbReference type="ARBA" id="ARBA00023163"/>
    </source>
</evidence>
<evidence type="ECO:0000259" key="6">
    <source>
        <dbReference type="PROSITE" id="PS50043"/>
    </source>
</evidence>
<evidence type="ECO:0000259" key="7">
    <source>
        <dbReference type="PROSITE" id="PS50110"/>
    </source>
</evidence>
<dbReference type="AlphaFoldDB" id="A0A7W7T363"/>
<evidence type="ECO:0000256" key="5">
    <source>
        <dbReference type="PROSITE-ProRule" id="PRU00169"/>
    </source>
</evidence>
<dbReference type="GO" id="GO:0003677">
    <property type="term" value="F:DNA binding"/>
    <property type="evidence" value="ECO:0007669"/>
    <property type="project" value="UniProtKB-KW"/>
</dbReference>
<dbReference type="PANTHER" id="PTHR43214:SF24">
    <property type="entry name" value="TRANSCRIPTIONAL REGULATORY PROTEIN NARL-RELATED"/>
    <property type="match status" value="1"/>
</dbReference>
<evidence type="ECO:0000256" key="2">
    <source>
        <dbReference type="ARBA" id="ARBA00023015"/>
    </source>
</evidence>
<keyword evidence="4" id="KW-0804">Transcription</keyword>
<organism evidence="8 9">
    <name type="scientific">Saccharothrix violaceirubra</name>
    <dbReference type="NCBI Taxonomy" id="413306"/>
    <lineage>
        <taxon>Bacteria</taxon>
        <taxon>Bacillati</taxon>
        <taxon>Actinomycetota</taxon>
        <taxon>Actinomycetes</taxon>
        <taxon>Pseudonocardiales</taxon>
        <taxon>Pseudonocardiaceae</taxon>
        <taxon>Saccharothrix</taxon>
    </lineage>
</organism>
<gene>
    <name evidence="8" type="ORF">F4559_003084</name>
</gene>
<keyword evidence="2" id="KW-0805">Transcription regulation</keyword>
<accession>A0A7W7T363</accession>
<dbReference type="Pfam" id="PF00072">
    <property type="entry name" value="Response_reg"/>
    <property type="match status" value="1"/>
</dbReference>
<keyword evidence="9" id="KW-1185">Reference proteome</keyword>
<keyword evidence="3 8" id="KW-0238">DNA-binding</keyword>
<sequence length="212" mass="22710">MITVLVADDQAAVRDALRTVLSAEPDIEVVGEAADGAAAIVESDRLRPDVAVVDLRMPRVDGIAAIHALTGRTRVLALTTFDLDDYLFGALRAGASGFLLKDSDPDLLIAAVHAVHRGHGLVDPRVTGRLIGRFARLSPLPPSPELDLLTDREHEVLRHVARGLGNAAIARALSIGEGTVKTHVARILAKLDVPGRVQLVIYAYEHGLVDRR</sequence>
<dbReference type="SMART" id="SM00448">
    <property type="entry name" value="REC"/>
    <property type="match status" value="1"/>
</dbReference>
<dbReference type="Gene3D" id="3.40.50.2300">
    <property type="match status" value="1"/>
</dbReference>
<dbReference type="SMART" id="SM00421">
    <property type="entry name" value="HTH_LUXR"/>
    <property type="match status" value="1"/>
</dbReference>
<dbReference type="InterPro" id="IPR001789">
    <property type="entry name" value="Sig_transdc_resp-reg_receiver"/>
</dbReference>
<dbReference type="SUPFAM" id="SSF52172">
    <property type="entry name" value="CheY-like"/>
    <property type="match status" value="1"/>
</dbReference>
<evidence type="ECO:0000313" key="8">
    <source>
        <dbReference type="EMBL" id="MBB4965725.1"/>
    </source>
</evidence>
<evidence type="ECO:0000313" key="9">
    <source>
        <dbReference type="Proteomes" id="UP000542674"/>
    </source>
</evidence>
<dbReference type="InterPro" id="IPR011006">
    <property type="entry name" value="CheY-like_superfamily"/>
</dbReference>
<dbReference type="InterPro" id="IPR058245">
    <property type="entry name" value="NreC/VraR/RcsB-like_REC"/>
</dbReference>
<dbReference type="GO" id="GO:0006355">
    <property type="term" value="P:regulation of DNA-templated transcription"/>
    <property type="evidence" value="ECO:0007669"/>
    <property type="project" value="InterPro"/>
</dbReference>
<dbReference type="GO" id="GO:0000160">
    <property type="term" value="P:phosphorelay signal transduction system"/>
    <property type="evidence" value="ECO:0007669"/>
    <property type="project" value="InterPro"/>
</dbReference>
<dbReference type="CDD" id="cd17535">
    <property type="entry name" value="REC_NarL-like"/>
    <property type="match status" value="1"/>
</dbReference>
<evidence type="ECO:0000256" key="1">
    <source>
        <dbReference type="ARBA" id="ARBA00022553"/>
    </source>
</evidence>
<dbReference type="InterPro" id="IPR016032">
    <property type="entry name" value="Sig_transdc_resp-reg_C-effctor"/>
</dbReference>
<dbReference type="PROSITE" id="PS50110">
    <property type="entry name" value="RESPONSE_REGULATORY"/>
    <property type="match status" value="1"/>
</dbReference>
<dbReference type="CDD" id="cd06170">
    <property type="entry name" value="LuxR_C_like"/>
    <property type="match status" value="1"/>
</dbReference>
<name>A0A7W7T363_9PSEU</name>
<dbReference type="PROSITE" id="PS50043">
    <property type="entry name" value="HTH_LUXR_2"/>
    <property type="match status" value="1"/>
</dbReference>
<dbReference type="InterPro" id="IPR000792">
    <property type="entry name" value="Tscrpt_reg_LuxR_C"/>
</dbReference>
<dbReference type="RefSeq" id="WP_184669373.1">
    <property type="nucleotide sequence ID" value="NZ_BAABAI010000038.1"/>
</dbReference>
<dbReference type="InterPro" id="IPR039420">
    <property type="entry name" value="WalR-like"/>
</dbReference>
<keyword evidence="1 5" id="KW-0597">Phosphoprotein</keyword>
<dbReference type="PANTHER" id="PTHR43214">
    <property type="entry name" value="TWO-COMPONENT RESPONSE REGULATOR"/>
    <property type="match status" value="1"/>
</dbReference>
<dbReference type="PROSITE" id="PS00622">
    <property type="entry name" value="HTH_LUXR_1"/>
    <property type="match status" value="1"/>
</dbReference>
<protein>
    <submittedName>
        <fullName evidence="8">DNA-binding NarL/FixJ family response regulator</fullName>
    </submittedName>
</protein>
<feature type="domain" description="Response regulatory" evidence="7">
    <location>
        <begin position="3"/>
        <end position="116"/>
    </location>
</feature>